<dbReference type="GO" id="GO:0008233">
    <property type="term" value="F:peptidase activity"/>
    <property type="evidence" value="ECO:0007669"/>
    <property type="project" value="UniProtKB-KW"/>
</dbReference>
<evidence type="ECO:0000313" key="2">
    <source>
        <dbReference type="EMBL" id="CAA9483383.1"/>
    </source>
</evidence>
<keyword evidence="2" id="KW-0645">Protease</keyword>
<dbReference type="EMBL" id="CADCVS010000155">
    <property type="protein sequence ID" value="CAA9483383.1"/>
    <property type="molecule type" value="Genomic_DNA"/>
</dbReference>
<organism evidence="2">
    <name type="scientific">uncultured Solirubrobacteraceae bacterium</name>
    <dbReference type="NCBI Taxonomy" id="1162706"/>
    <lineage>
        <taxon>Bacteria</taxon>
        <taxon>Bacillati</taxon>
        <taxon>Actinomycetota</taxon>
        <taxon>Thermoleophilia</taxon>
        <taxon>Solirubrobacterales</taxon>
        <taxon>Solirubrobacteraceae</taxon>
        <taxon>environmental samples</taxon>
    </lineage>
</organism>
<feature type="compositionally biased region" description="Basic and acidic residues" evidence="1">
    <location>
        <begin position="52"/>
        <end position="75"/>
    </location>
</feature>
<feature type="region of interest" description="Disordered" evidence="1">
    <location>
        <begin position="1"/>
        <end position="75"/>
    </location>
</feature>
<feature type="non-terminal residue" evidence="2">
    <location>
        <position position="1"/>
    </location>
</feature>
<feature type="non-terminal residue" evidence="2">
    <location>
        <position position="96"/>
    </location>
</feature>
<proteinExistence type="predicted"/>
<sequence length="96" mass="10589">GRSDHRAPADRRTRLRAGRRVEGDRPQRRPQHVRPRGVDPRPLHPGRHGRQGLRDGRPDPHDGPGHRVDGAEGDGRALLGAALRRGAHDGPARARL</sequence>
<dbReference type="GO" id="GO:0006508">
    <property type="term" value="P:proteolysis"/>
    <property type="evidence" value="ECO:0007669"/>
    <property type="project" value="UniProtKB-KW"/>
</dbReference>
<protein>
    <submittedName>
        <fullName evidence="2">ATP-dependent Clp protease adaptor protein ClpS</fullName>
    </submittedName>
</protein>
<gene>
    <name evidence="2" type="ORF">AVDCRST_MAG30-931</name>
</gene>
<dbReference type="AlphaFoldDB" id="A0A6J4RWY1"/>
<name>A0A6J4RWY1_9ACTN</name>
<accession>A0A6J4RWY1</accession>
<reference evidence="2" key="1">
    <citation type="submission" date="2020-02" db="EMBL/GenBank/DDBJ databases">
        <authorList>
            <person name="Meier V. D."/>
        </authorList>
    </citation>
    <scope>NUCLEOTIDE SEQUENCE</scope>
    <source>
        <strain evidence="2">AVDCRST_MAG30</strain>
    </source>
</reference>
<keyword evidence="2" id="KW-0378">Hydrolase</keyword>
<evidence type="ECO:0000256" key="1">
    <source>
        <dbReference type="SAM" id="MobiDB-lite"/>
    </source>
</evidence>
<feature type="compositionally biased region" description="Basic and acidic residues" evidence="1">
    <location>
        <begin position="1"/>
        <end position="12"/>
    </location>
</feature>